<dbReference type="Proteomes" id="UP000507470">
    <property type="component" value="Unassembled WGS sequence"/>
</dbReference>
<dbReference type="OrthoDB" id="425681at2759"/>
<keyword evidence="2" id="KW-1185">Reference proteome</keyword>
<sequence length="207" mass="23695">MCRYSTEIYEAMININKGKTADKFDLTIEHFLYGEDEVLECTHKIILAIFKSRMVPDILKEGLLAPMYKNKGSILDIKNYRGIFVLPVLGKIIESILKNRITPDTNAHQSNLHRGLTKNCAPINAGFIMEEARREALDIGLLFITILLDAKSAFDVVVHHDMMRRLYHLRIQDRHWTLINSLHTNASSSVKFGGLVSEVFNIKQKVR</sequence>
<reference evidence="1 2" key="1">
    <citation type="submission" date="2020-06" db="EMBL/GenBank/DDBJ databases">
        <authorList>
            <person name="Li R."/>
            <person name="Bekaert M."/>
        </authorList>
    </citation>
    <scope>NUCLEOTIDE SEQUENCE [LARGE SCALE GENOMIC DNA]</scope>
    <source>
        <strain evidence="2">wild</strain>
    </source>
</reference>
<evidence type="ECO:0000313" key="1">
    <source>
        <dbReference type="EMBL" id="CAC5395648.1"/>
    </source>
</evidence>
<gene>
    <name evidence="1" type="ORF">MCOR_30293</name>
</gene>
<evidence type="ECO:0000313" key="2">
    <source>
        <dbReference type="Proteomes" id="UP000507470"/>
    </source>
</evidence>
<name>A0A6J8CGN9_MYTCO</name>
<dbReference type="AlphaFoldDB" id="A0A6J8CGN9"/>
<dbReference type="PANTHER" id="PTHR47027:SF20">
    <property type="entry name" value="REVERSE TRANSCRIPTASE-LIKE PROTEIN WITH RNA-DIRECTED DNA POLYMERASE DOMAIN"/>
    <property type="match status" value="1"/>
</dbReference>
<accession>A0A6J8CGN9</accession>
<organism evidence="1 2">
    <name type="scientific">Mytilus coruscus</name>
    <name type="common">Sea mussel</name>
    <dbReference type="NCBI Taxonomy" id="42192"/>
    <lineage>
        <taxon>Eukaryota</taxon>
        <taxon>Metazoa</taxon>
        <taxon>Spiralia</taxon>
        <taxon>Lophotrochozoa</taxon>
        <taxon>Mollusca</taxon>
        <taxon>Bivalvia</taxon>
        <taxon>Autobranchia</taxon>
        <taxon>Pteriomorphia</taxon>
        <taxon>Mytilida</taxon>
        <taxon>Mytiloidea</taxon>
        <taxon>Mytilidae</taxon>
        <taxon>Mytilinae</taxon>
        <taxon>Mytilus</taxon>
    </lineage>
</organism>
<protein>
    <submittedName>
        <fullName evidence="1">Uncharacterized protein</fullName>
    </submittedName>
</protein>
<dbReference type="EMBL" id="CACVKT020005553">
    <property type="protein sequence ID" value="CAC5395648.1"/>
    <property type="molecule type" value="Genomic_DNA"/>
</dbReference>
<dbReference type="PANTHER" id="PTHR47027">
    <property type="entry name" value="REVERSE TRANSCRIPTASE DOMAIN-CONTAINING PROTEIN"/>
    <property type="match status" value="1"/>
</dbReference>
<proteinExistence type="predicted"/>